<accession>A0A7W6P6C7</accession>
<proteinExistence type="predicted"/>
<reference evidence="2 3" key="3">
    <citation type="submission" date="2020-08" db="EMBL/GenBank/DDBJ databases">
        <title>Genomic Encyclopedia of Type Strains, Phase IV (KMG-IV): sequencing the most valuable type-strain genomes for metagenomic binning, comparative biology and taxonomic classification.</title>
        <authorList>
            <person name="Goeker M."/>
        </authorList>
    </citation>
    <scope>NUCLEOTIDE SEQUENCE [LARGE SCALE GENOMIC DNA]</scope>
    <source>
        <strain evidence="2 3">DSM 100774</strain>
    </source>
</reference>
<name>A0A7W6P6C7_9SPHI</name>
<dbReference type="Gene3D" id="3.90.550.10">
    <property type="entry name" value="Spore Coat Polysaccharide Biosynthesis Protein SpsA, Chain A"/>
    <property type="match status" value="1"/>
</dbReference>
<organism evidence="2 3">
    <name type="scientific">Pedobacter zeae</name>
    <dbReference type="NCBI Taxonomy" id="1737356"/>
    <lineage>
        <taxon>Bacteria</taxon>
        <taxon>Pseudomonadati</taxon>
        <taxon>Bacteroidota</taxon>
        <taxon>Sphingobacteriia</taxon>
        <taxon>Sphingobacteriales</taxon>
        <taxon>Sphingobacteriaceae</taxon>
        <taxon>Pedobacter</taxon>
    </lineage>
</organism>
<dbReference type="EMBL" id="BMHZ01000001">
    <property type="protein sequence ID" value="GGG96978.1"/>
    <property type="molecule type" value="Genomic_DNA"/>
</dbReference>
<evidence type="ECO:0000313" key="4">
    <source>
        <dbReference type="Proteomes" id="UP000642938"/>
    </source>
</evidence>
<reference evidence="1" key="4">
    <citation type="submission" date="2024-05" db="EMBL/GenBank/DDBJ databases">
        <authorList>
            <person name="Sun Q."/>
            <person name="Zhou Y."/>
        </authorList>
    </citation>
    <scope>NUCLEOTIDE SEQUENCE</scope>
    <source>
        <strain evidence="1">CGMCC 1.15287</strain>
    </source>
</reference>
<reference evidence="1" key="1">
    <citation type="journal article" date="2014" name="Int. J. Syst. Evol. Microbiol.">
        <title>Complete genome of a new Firmicutes species belonging to the dominant human colonic microbiota ('Ruminococcus bicirculans') reveals two chromosomes and a selective capacity to utilize plant glucans.</title>
        <authorList>
            <consortium name="NISC Comparative Sequencing Program"/>
            <person name="Wegmann U."/>
            <person name="Louis P."/>
            <person name="Goesmann A."/>
            <person name="Henrissat B."/>
            <person name="Duncan S.H."/>
            <person name="Flint H.J."/>
        </authorList>
    </citation>
    <scope>NUCLEOTIDE SEQUENCE</scope>
    <source>
        <strain evidence="1">CGMCC 1.15287</strain>
    </source>
</reference>
<dbReference type="InterPro" id="IPR029044">
    <property type="entry name" value="Nucleotide-diphossugar_trans"/>
</dbReference>
<keyword evidence="4" id="KW-1185">Reference proteome</keyword>
<dbReference type="SUPFAM" id="SSF53448">
    <property type="entry name" value="Nucleotide-diphospho-sugar transferases"/>
    <property type="match status" value="1"/>
</dbReference>
<dbReference type="AlphaFoldDB" id="A0A7W6P6C7"/>
<gene>
    <name evidence="1" type="ORF">GCM10007422_08570</name>
    <name evidence="2" type="ORF">GGQ60_001780</name>
</gene>
<dbReference type="EMBL" id="JACIEF010000002">
    <property type="protein sequence ID" value="MBB4107799.1"/>
    <property type="molecule type" value="Genomic_DNA"/>
</dbReference>
<reference evidence="4" key="2">
    <citation type="journal article" date="2019" name="Int. J. Syst. Evol. Microbiol.">
        <title>The Global Catalogue of Microorganisms (GCM) 10K type strain sequencing project: providing services to taxonomists for standard genome sequencing and annotation.</title>
        <authorList>
            <consortium name="The Broad Institute Genomics Platform"/>
            <consortium name="The Broad Institute Genome Sequencing Center for Infectious Disease"/>
            <person name="Wu L."/>
            <person name="Ma J."/>
        </authorList>
    </citation>
    <scope>NUCLEOTIDE SEQUENCE [LARGE SCALE GENOMIC DNA]</scope>
    <source>
        <strain evidence="4">CGMCC 1.15287</strain>
    </source>
</reference>
<comment type="caution">
    <text evidence="2">The sequence shown here is derived from an EMBL/GenBank/DDBJ whole genome shotgun (WGS) entry which is preliminary data.</text>
</comment>
<evidence type="ECO:0000313" key="1">
    <source>
        <dbReference type="EMBL" id="GGG96978.1"/>
    </source>
</evidence>
<evidence type="ECO:0000313" key="2">
    <source>
        <dbReference type="EMBL" id="MBB4107799.1"/>
    </source>
</evidence>
<sequence length="270" mass="31874">MDKSRGVLYVATGKTYIEEAIFSATSSKKNNPYPIALITDSKDHQLPENLFDFVIVKEAQYSYIDKLLLEYTPFEQTIFLDTDTFIADRLDDLFRILDYREFAIHQADEGYEYQMPDVSNAMPEFNTGVIAYRLTENVKTLIRNWKLAFQDNTEIKTDQYHLRKTLYESDVKFAVFSSAYNFIIYYPNFVIQKVKVVHGRPLSLLPKIGENLNRIRHNNAWRRTYFPYNHDFGLIYQNMKNEDILKLIKFNLRTLIGNFKKSIMTSLKMQ</sequence>
<evidence type="ECO:0000313" key="3">
    <source>
        <dbReference type="Proteomes" id="UP000532273"/>
    </source>
</evidence>
<dbReference type="RefSeq" id="WP_183762399.1">
    <property type="nucleotide sequence ID" value="NZ_BMHZ01000001.1"/>
</dbReference>
<dbReference type="Proteomes" id="UP000642938">
    <property type="component" value="Unassembled WGS sequence"/>
</dbReference>
<dbReference type="Proteomes" id="UP000532273">
    <property type="component" value="Unassembled WGS sequence"/>
</dbReference>
<evidence type="ECO:0008006" key="5">
    <source>
        <dbReference type="Google" id="ProtNLM"/>
    </source>
</evidence>
<protein>
    <recommendedName>
        <fullName evidence="5">Nucleotide-diphospho-sugar transferase</fullName>
    </recommendedName>
</protein>